<feature type="transmembrane region" description="Helical" evidence="1">
    <location>
        <begin position="15"/>
        <end position="35"/>
    </location>
</feature>
<keyword evidence="1" id="KW-1133">Transmembrane helix</keyword>
<dbReference type="Proteomes" id="UP000030710">
    <property type="component" value="Unassembled WGS sequence"/>
</dbReference>
<reference evidence="2 3" key="1">
    <citation type="journal article" date="2013" name="PLoS ONE">
        <title>Assembly-driven community genomics of a hypersaline microbial ecosystem.</title>
        <authorList>
            <person name="Podell S."/>
            <person name="Ugalde J.A."/>
            <person name="Narasingarao P."/>
            <person name="Banfield J.F."/>
            <person name="Heidelberg K.B."/>
            <person name="Allen E.E."/>
        </authorList>
    </citation>
    <scope>NUCLEOTIDE SEQUENCE [LARGE SCALE GENOMIC DNA]</scope>
    <source>
        <strain evidence="3">J07HQW2</strain>
    </source>
</reference>
<protein>
    <submittedName>
        <fullName evidence="2">Uncharacterized protein</fullName>
    </submittedName>
</protein>
<name>U1PND3_9EURY</name>
<keyword evidence="1" id="KW-0472">Membrane</keyword>
<dbReference type="EMBL" id="KE356561">
    <property type="protein sequence ID" value="ERG93756.1"/>
    <property type="molecule type" value="Genomic_DNA"/>
</dbReference>
<dbReference type="HOGENOM" id="CLU_2597631_0_0_2"/>
<evidence type="ECO:0000313" key="2">
    <source>
        <dbReference type="EMBL" id="ERG93756.1"/>
    </source>
</evidence>
<proteinExistence type="predicted"/>
<accession>U1PND3</accession>
<gene>
    <name evidence="2" type="ORF">J07HQW2_00190</name>
</gene>
<evidence type="ECO:0000256" key="1">
    <source>
        <dbReference type="SAM" id="Phobius"/>
    </source>
</evidence>
<feature type="transmembrane region" description="Helical" evidence="1">
    <location>
        <begin position="56"/>
        <end position="77"/>
    </location>
</feature>
<dbReference type="AlphaFoldDB" id="U1PND3"/>
<evidence type="ECO:0000313" key="3">
    <source>
        <dbReference type="Proteomes" id="UP000030710"/>
    </source>
</evidence>
<sequence length="79" mass="8718">MMVLTEIPWSLIEKIPYFFLPVVAPAGGLMLQYLAHKYVCGRIEADMIARIVRMTACGVGLLSTAVLYTVILNLLIFSG</sequence>
<keyword evidence="1" id="KW-0812">Transmembrane</keyword>
<organism evidence="2 3">
    <name type="scientific">Haloquadratum walsbyi J07HQW2</name>
    <dbReference type="NCBI Taxonomy" id="1238425"/>
    <lineage>
        <taxon>Archaea</taxon>
        <taxon>Methanobacteriati</taxon>
        <taxon>Methanobacteriota</taxon>
        <taxon>Stenosarchaea group</taxon>
        <taxon>Halobacteria</taxon>
        <taxon>Halobacteriales</taxon>
        <taxon>Haloferacaceae</taxon>
        <taxon>Haloquadratum</taxon>
    </lineage>
</organism>